<proteinExistence type="inferred from homology"/>
<feature type="repeat" description="RCC1" evidence="15">
    <location>
        <begin position="481"/>
        <end position="537"/>
    </location>
</feature>
<dbReference type="SUPFAM" id="SSF50985">
    <property type="entry name" value="RCC1/BLIP-II"/>
    <property type="match status" value="1"/>
</dbReference>
<dbReference type="GO" id="GO:0016301">
    <property type="term" value="F:kinase activity"/>
    <property type="evidence" value="ECO:0007669"/>
    <property type="project" value="UniProtKB-KW"/>
</dbReference>
<feature type="region of interest" description="Disordered" evidence="16">
    <location>
        <begin position="1137"/>
        <end position="1181"/>
    </location>
</feature>
<evidence type="ECO:0000256" key="4">
    <source>
        <dbReference type="ARBA" id="ARBA00012513"/>
    </source>
</evidence>
<evidence type="ECO:0000256" key="16">
    <source>
        <dbReference type="SAM" id="MobiDB-lite"/>
    </source>
</evidence>
<keyword evidence="10" id="KW-0677">Repeat</keyword>
<dbReference type="Gene3D" id="3.30.200.20">
    <property type="entry name" value="Phosphorylase Kinase, domain 1"/>
    <property type="match status" value="1"/>
</dbReference>
<dbReference type="Gene3D" id="1.10.510.10">
    <property type="entry name" value="Transferase(Phosphotransferase) domain 1"/>
    <property type="match status" value="1"/>
</dbReference>
<keyword evidence="11" id="KW-0547">Nucleotide-binding</keyword>
<dbReference type="InterPro" id="IPR011009">
    <property type="entry name" value="Kinase-like_dom_sf"/>
</dbReference>
<evidence type="ECO:0000256" key="10">
    <source>
        <dbReference type="ARBA" id="ARBA00022737"/>
    </source>
</evidence>
<evidence type="ECO:0000256" key="12">
    <source>
        <dbReference type="ARBA" id="ARBA00022777"/>
    </source>
</evidence>
<evidence type="ECO:0000256" key="14">
    <source>
        <dbReference type="ARBA" id="ARBA00022842"/>
    </source>
</evidence>
<reference evidence="18 19" key="1">
    <citation type="submission" date="2023-05" db="EMBL/GenBank/DDBJ databases">
        <title>B98-5 Cell Line De Novo Hybrid Assembly: An Optical Mapping Approach.</title>
        <authorList>
            <person name="Kananen K."/>
            <person name="Auerbach J.A."/>
            <person name="Kautto E."/>
            <person name="Blachly J.S."/>
        </authorList>
    </citation>
    <scope>NUCLEOTIDE SEQUENCE [LARGE SCALE GENOMIC DNA]</scope>
    <source>
        <strain evidence="18">B95-8</strain>
        <tissue evidence="18">Cell line</tissue>
    </source>
</reference>
<evidence type="ECO:0000256" key="15">
    <source>
        <dbReference type="PROSITE-ProRule" id="PRU00235"/>
    </source>
</evidence>
<gene>
    <name evidence="18" type="primary">NEK9</name>
    <name evidence="18" type="ORF">P7K49_018333</name>
</gene>
<dbReference type="PANTHER" id="PTHR44535:SF1">
    <property type="entry name" value="SERINE_THREONINE-PROTEIN KINASE NEK9"/>
    <property type="match status" value="1"/>
</dbReference>
<dbReference type="InterPro" id="IPR000408">
    <property type="entry name" value="Reg_chr_condens"/>
</dbReference>
<keyword evidence="7" id="KW-0597">Phosphoprotein</keyword>
<keyword evidence="6" id="KW-0723">Serine/threonine-protein kinase</keyword>
<evidence type="ECO:0000259" key="17">
    <source>
        <dbReference type="PROSITE" id="PS50011"/>
    </source>
</evidence>
<dbReference type="InterPro" id="IPR008271">
    <property type="entry name" value="Ser/Thr_kinase_AS"/>
</dbReference>
<dbReference type="EC" id="2.7.11.1" evidence="4"/>
<keyword evidence="14" id="KW-0460">Magnesium</keyword>
<evidence type="ECO:0000256" key="9">
    <source>
        <dbReference type="ARBA" id="ARBA00022723"/>
    </source>
</evidence>
<dbReference type="InterPro" id="IPR000719">
    <property type="entry name" value="Prot_kinase_dom"/>
</dbReference>
<dbReference type="PROSITE" id="PS50011">
    <property type="entry name" value="PROTEIN_KINASE_DOM"/>
    <property type="match status" value="1"/>
</dbReference>
<dbReference type="SUPFAM" id="SSF56112">
    <property type="entry name" value="Protein kinase-like (PK-like)"/>
    <property type="match status" value="1"/>
</dbReference>
<evidence type="ECO:0000256" key="5">
    <source>
        <dbReference type="ARBA" id="ARBA00022490"/>
    </source>
</evidence>
<dbReference type="InterPro" id="IPR058923">
    <property type="entry name" value="RCC1-like_dom"/>
</dbReference>
<dbReference type="Proteomes" id="UP001266305">
    <property type="component" value="Unassembled WGS sequence"/>
</dbReference>
<feature type="repeat" description="RCC1" evidence="15">
    <location>
        <begin position="741"/>
        <end position="793"/>
    </location>
</feature>
<dbReference type="Gene3D" id="2.130.10.30">
    <property type="entry name" value="Regulator of chromosome condensation 1/beta-lactamase-inhibitor protein II"/>
    <property type="match status" value="2"/>
</dbReference>
<evidence type="ECO:0000256" key="11">
    <source>
        <dbReference type="ARBA" id="ARBA00022741"/>
    </source>
</evidence>
<feature type="domain" description="Protein kinase" evidence="17">
    <location>
        <begin position="52"/>
        <end position="401"/>
    </location>
</feature>
<feature type="repeat" description="RCC1" evidence="15">
    <location>
        <begin position="592"/>
        <end position="675"/>
    </location>
</feature>
<keyword evidence="8" id="KW-0808">Transferase</keyword>
<dbReference type="PROSITE" id="PS50012">
    <property type="entry name" value="RCC1_3"/>
    <property type="match status" value="5"/>
</dbReference>
<dbReference type="InterPro" id="IPR009091">
    <property type="entry name" value="RCC1/BLIP-II"/>
</dbReference>
<evidence type="ECO:0000313" key="19">
    <source>
        <dbReference type="Proteomes" id="UP001266305"/>
    </source>
</evidence>
<feature type="compositionally biased region" description="Basic and acidic residues" evidence="16">
    <location>
        <begin position="1152"/>
        <end position="1164"/>
    </location>
</feature>
<dbReference type="SMART" id="SM00220">
    <property type="entry name" value="S_TKc"/>
    <property type="match status" value="1"/>
</dbReference>
<feature type="compositionally biased region" description="Acidic residues" evidence="16">
    <location>
        <begin position="955"/>
        <end position="966"/>
    </location>
</feature>
<evidence type="ECO:0000256" key="7">
    <source>
        <dbReference type="ARBA" id="ARBA00022553"/>
    </source>
</evidence>
<comment type="subcellular location">
    <subcellularLocation>
        <location evidence="2">Cytoplasm</location>
    </subcellularLocation>
</comment>
<keyword evidence="19" id="KW-1185">Reference proteome</keyword>
<dbReference type="InterPro" id="IPR042767">
    <property type="entry name" value="Nek9_STKc"/>
</dbReference>
<dbReference type="Pfam" id="PF00069">
    <property type="entry name" value="Pkinase"/>
    <property type="match status" value="1"/>
</dbReference>
<dbReference type="PROSITE" id="PS00108">
    <property type="entry name" value="PROTEIN_KINASE_ST"/>
    <property type="match status" value="1"/>
</dbReference>
<feature type="repeat" description="RCC1" evidence="15">
    <location>
        <begin position="794"/>
        <end position="851"/>
    </location>
</feature>
<dbReference type="EMBL" id="JASSZA010000008">
    <property type="protein sequence ID" value="KAK2104477.1"/>
    <property type="molecule type" value="Genomic_DNA"/>
</dbReference>
<keyword evidence="5" id="KW-0963">Cytoplasm</keyword>
<evidence type="ECO:0000256" key="8">
    <source>
        <dbReference type="ARBA" id="ARBA00022679"/>
    </source>
</evidence>
<dbReference type="PANTHER" id="PTHR44535">
    <property type="entry name" value="PROTEIN CBG16200"/>
    <property type="match status" value="1"/>
</dbReference>
<evidence type="ECO:0000256" key="2">
    <source>
        <dbReference type="ARBA" id="ARBA00004496"/>
    </source>
</evidence>
<accession>A0ABQ9V536</accession>
<keyword evidence="9" id="KW-0479">Metal-binding</keyword>
<feature type="repeat" description="RCC1" evidence="15">
    <location>
        <begin position="538"/>
        <end position="591"/>
    </location>
</feature>
<feature type="compositionally biased region" description="Gly residues" evidence="16">
    <location>
        <begin position="941"/>
        <end position="954"/>
    </location>
</feature>
<keyword evidence="12 18" id="KW-0418">Kinase</keyword>
<feature type="region of interest" description="Disordered" evidence="16">
    <location>
        <begin position="21"/>
        <end position="45"/>
    </location>
</feature>
<dbReference type="Pfam" id="PF25390">
    <property type="entry name" value="WD40_RLD"/>
    <property type="match status" value="1"/>
</dbReference>
<organism evidence="18 19">
    <name type="scientific">Saguinus oedipus</name>
    <name type="common">Cotton-top tamarin</name>
    <name type="synonym">Oedipomidas oedipus</name>
    <dbReference type="NCBI Taxonomy" id="9490"/>
    <lineage>
        <taxon>Eukaryota</taxon>
        <taxon>Metazoa</taxon>
        <taxon>Chordata</taxon>
        <taxon>Craniata</taxon>
        <taxon>Vertebrata</taxon>
        <taxon>Euteleostomi</taxon>
        <taxon>Mammalia</taxon>
        <taxon>Eutheria</taxon>
        <taxon>Euarchontoglires</taxon>
        <taxon>Primates</taxon>
        <taxon>Haplorrhini</taxon>
        <taxon>Platyrrhini</taxon>
        <taxon>Cebidae</taxon>
        <taxon>Callitrichinae</taxon>
        <taxon>Saguinus</taxon>
    </lineage>
</organism>
<keyword evidence="13" id="KW-0067">ATP-binding</keyword>
<comment type="similarity">
    <text evidence="3">Belongs to the protein kinase superfamily. NEK Ser/Thr protein kinase family. NIMA subfamily.</text>
</comment>
<evidence type="ECO:0000256" key="1">
    <source>
        <dbReference type="ARBA" id="ARBA00001946"/>
    </source>
</evidence>
<dbReference type="InterPro" id="IPR051997">
    <property type="entry name" value="STK_NEK"/>
</dbReference>
<feature type="region of interest" description="Disordered" evidence="16">
    <location>
        <begin position="934"/>
        <end position="978"/>
    </location>
</feature>
<evidence type="ECO:0000256" key="6">
    <source>
        <dbReference type="ARBA" id="ARBA00022527"/>
    </source>
</evidence>
<evidence type="ECO:0000256" key="3">
    <source>
        <dbReference type="ARBA" id="ARBA00010886"/>
    </source>
</evidence>
<evidence type="ECO:0000313" key="18">
    <source>
        <dbReference type="EMBL" id="KAK2104477.1"/>
    </source>
</evidence>
<name>A0ABQ9V536_SAGOE</name>
<sequence>MSVLGEYERHCDSINSDFGSESGGCGVSSPGPSASQGPRAGGSAAEQEELHYIPIRVLGRGAFGEATLYRRTEVAALDTGRLAWRCRVPPSPSFPVPLSPRRFMHDDSLVVWKEVDLTRLSEKERRDALNEIVILALLQHDNIIAYYNHFMDNTTLLIELEYCNGGNLYDKILRQKDKLFEEEMVVWYLFQIVSAVSCIHKAGILHRDIKTLNIFLTKANLIKLGDYGLAKKLNSEYSMAETDSMEAKLVGTPYYMSPELCQGVKYNFKSDIWAVGCVIFELLTLKRTFDATQKMEYNGSLFQAVEIRTLLNSSQMIMQLATTASLSWKHVKGYKSSEQNGMEQKISNPLNLCVKIVQGIRAMEVDSSQYSLELIQMVHSCLDQDPEQRPTADELLDRPLLRKRRREMEEKVTLLNAPTKRPRSSTVTEAPIAVVTSRTSEVYVWGGGKSTPQKLDVIKSGCSARQVCAGNTHFAVVTVEKELYTWVNMQGGTKLHGQLGHGDKASYRQPKHVEKLQGKAIHQVSCGDDFTVCVTDEGQLYAFGSDYYGCMGVDKVAGPEVLEPMQLNFFLSNPVEQVSCGDNHVVVLTRNKEVYSWGCGEYGRLGLDSEEDYCTPQKRLGFKGVWKGLFARIIMIGTLTILQWFISTMKVDVPKALVIVAVQCGCDGTFLLTQSGKVLACGLNEFNKLGLNQCMSGIINHEAYHEVTYTTSFTLAKQLSFYKIRTIAPGKTHTAAIDERGRLLTFGCNKCGQLGVGNYKKRLGINLLGGPLGGKQVIRVSCGDEFTIAATDDNHIFAWGNGGNGRLAMTPTERPHGSDICTSWPRPIFGSLHHVPDLSCRGWHTILIVEKVLNSKTIRSNSSGLSIGTVIKREDHTLVDFTVSYDFTLWSERQYVIFASNAYGIKQLAQYSQLFYNFVLLEQYLKEKHKIKSKCPLSSSPGGGGGGGSGGGGSGEEEDSQQESETPDPSGGFRGTMEADRGMEGLISPTEAMGNSNGASSSCPGWLRKVIPLEEELETAELENAEFIPMPDSPSPLSAAFSESEKDTLPYEELQGLKVASEAPLEHKPQSPRLNPAVACAGKGTPLIPPACACSSLQMEVERLQGLVLKCMAEQQKLQQENLQIFTELQKLKNKLEGGQQVGMHSKGTQTAKEEMEMDPKPDLDSDSWCLLGTDSCRPSL</sequence>
<evidence type="ECO:0000256" key="13">
    <source>
        <dbReference type="ARBA" id="ARBA00022840"/>
    </source>
</evidence>
<protein>
    <recommendedName>
        <fullName evidence="4">non-specific serine/threonine protein kinase</fullName>
        <ecNumber evidence="4">2.7.11.1</ecNumber>
    </recommendedName>
</protein>
<comment type="caution">
    <text evidence="18">The sequence shown here is derived from an EMBL/GenBank/DDBJ whole genome shotgun (WGS) entry which is preliminary data.</text>
</comment>
<comment type="cofactor">
    <cofactor evidence="1">
        <name>Mg(2+)</name>
        <dbReference type="ChEBI" id="CHEBI:18420"/>
    </cofactor>
</comment>
<dbReference type="CDD" id="cd08221">
    <property type="entry name" value="STKc_Nek9"/>
    <property type="match status" value="1"/>
</dbReference>
<dbReference type="PRINTS" id="PR00633">
    <property type="entry name" value="RCCNDNSATION"/>
</dbReference>